<reference evidence="2" key="1">
    <citation type="submission" date="2021-04" db="EMBL/GenBank/DDBJ databases">
        <title>The complete genome sequence of Caulobacter sp. S6.</title>
        <authorList>
            <person name="Tang Y."/>
            <person name="Ouyang W."/>
            <person name="Liu Q."/>
            <person name="Huang B."/>
            <person name="Guo Z."/>
            <person name="Lei P."/>
        </authorList>
    </citation>
    <scope>NUCLEOTIDE SEQUENCE</scope>
    <source>
        <strain evidence="2">S6</strain>
    </source>
</reference>
<proteinExistence type="predicted"/>
<dbReference type="EMBL" id="CP073078">
    <property type="protein sequence ID" value="QUD88819.1"/>
    <property type="molecule type" value="Genomic_DNA"/>
</dbReference>
<evidence type="ECO:0000313" key="3">
    <source>
        <dbReference type="Proteomes" id="UP000676409"/>
    </source>
</evidence>
<evidence type="ECO:0000313" key="2">
    <source>
        <dbReference type="EMBL" id="QUD88819.1"/>
    </source>
</evidence>
<protein>
    <recommendedName>
        <fullName evidence="4">DUF1579 domain-containing protein</fullName>
    </recommendedName>
</protein>
<organism evidence="2 3">
    <name type="scientific">Phenylobacterium montanum</name>
    <dbReference type="NCBI Taxonomy" id="2823693"/>
    <lineage>
        <taxon>Bacteria</taxon>
        <taxon>Pseudomonadati</taxon>
        <taxon>Pseudomonadota</taxon>
        <taxon>Alphaproteobacteria</taxon>
        <taxon>Caulobacterales</taxon>
        <taxon>Caulobacteraceae</taxon>
        <taxon>Phenylobacterium</taxon>
    </lineage>
</organism>
<feature type="signal peptide" evidence="1">
    <location>
        <begin position="1"/>
        <end position="23"/>
    </location>
</feature>
<evidence type="ECO:0008006" key="4">
    <source>
        <dbReference type="Google" id="ProtNLM"/>
    </source>
</evidence>
<keyword evidence="3" id="KW-1185">Reference proteome</keyword>
<feature type="chain" id="PRO_5037239566" description="DUF1579 domain-containing protein" evidence="1">
    <location>
        <begin position="24"/>
        <end position="190"/>
    </location>
</feature>
<dbReference type="Proteomes" id="UP000676409">
    <property type="component" value="Chromosome"/>
</dbReference>
<name>A0A975G118_9CAUL</name>
<dbReference type="PROSITE" id="PS51257">
    <property type="entry name" value="PROKAR_LIPOPROTEIN"/>
    <property type="match status" value="1"/>
</dbReference>
<accession>A0A975G118</accession>
<sequence>MTRLGLAMSIVLALGCSGFPARAEAPAPRDGSHDFDFEIGVWKTHLKKLEHPLSGSATWQTYEGVSTVKPIWGGRANLVELEADGPGGHIEGLSVRLYDPSARQWSLNFASGRGGGFGAPSVGEFRNGRGEFYDQETYDGRAILVRGVWSDITPTFCRFTQSFSTDGGKTWEDNWIAEDTRISEPDKGAG</sequence>
<gene>
    <name evidence="2" type="ORF">KCG34_02710</name>
</gene>
<keyword evidence="1" id="KW-0732">Signal</keyword>
<evidence type="ECO:0000256" key="1">
    <source>
        <dbReference type="SAM" id="SignalP"/>
    </source>
</evidence>
<dbReference type="AlphaFoldDB" id="A0A975G118"/>
<dbReference type="KEGG" id="caul:KCG34_02710"/>